<reference evidence="3 4" key="1">
    <citation type="submission" date="2022-04" db="EMBL/GenBank/DDBJ databases">
        <title>Chromosome-level reference genomes for two strains of Caenorhabditis briggsae: an improved platform for comparative genomics.</title>
        <authorList>
            <person name="Stevens L."/>
            <person name="Andersen E."/>
        </authorList>
    </citation>
    <scope>NUCLEOTIDE SEQUENCE [LARGE SCALE GENOMIC DNA]</scope>
    <source>
        <strain evidence="3">VX34</strain>
        <tissue evidence="3">Whole-organism</tissue>
    </source>
</reference>
<accession>A0AAE9JF44</accession>
<organism evidence="3 4">
    <name type="scientific">Caenorhabditis briggsae</name>
    <dbReference type="NCBI Taxonomy" id="6238"/>
    <lineage>
        <taxon>Eukaryota</taxon>
        <taxon>Metazoa</taxon>
        <taxon>Ecdysozoa</taxon>
        <taxon>Nematoda</taxon>
        <taxon>Chromadorea</taxon>
        <taxon>Rhabditida</taxon>
        <taxon>Rhabditina</taxon>
        <taxon>Rhabditomorpha</taxon>
        <taxon>Rhabditoidea</taxon>
        <taxon>Rhabditidae</taxon>
        <taxon>Peloderinae</taxon>
        <taxon>Caenorhabditis</taxon>
    </lineage>
</organism>
<sequence>MLSDKGHHPHDAVAPMTSPSPSGNVVVVGSDGTSSISDRWPPQKPWITPPRVRIDRQFVATAVPHVLMFLLVCIVFTAQQTRISTLERRIDQLAVQIEQDIPPIGNSDDNSDDVAKSRKVRNSCMCPPGHTFCLVAVNCANFIWIV</sequence>
<feature type="compositionally biased region" description="Basic and acidic residues" evidence="1">
    <location>
        <begin position="1"/>
        <end position="11"/>
    </location>
</feature>
<keyword evidence="4" id="KW-1185">Reference proteome</keyword>
<evidence type="ECO:0000313" key="3">
    <source>
        <dbReference type="EMBL" id="UMM29677.1"/>
    </source>
</evidence>
<evidence type="ECO:0000256" key="1">
    <source>
        <dbReference type="SAM" id="MobiDB-lite"/>
    </source>
</evidence>
<keyword evidence="2" id="KW-0812">Transmembrane</keyword>
<name>A0AAE9JF44_CAEBR</name>
<evidence type="ECO:0000256" key="2">
    <source>
        <dbReference type="SAM" id="Phobius"/>
    </source>
</evidence>
<evidence type="ECO:0000313" key="4">
    <source>
        <dbReference type="Proteomes" id="UP000829354"/>
    </source>
</evidence>
<feature type="transmembrane region" description="Helical" evidence="2">
    <location>
        <begin position="58"/>
        <end position="78"/>
    </location>
</feature>
<proteinExistence type="predicted"/>
<dbReference type="Proteomes" id="UP000829354">
    <property type="component" value="Chromosome IV"/>
</dbReference>
<dbReference type="AlphaFoldDB" id="A0AAE9JF44"/>
<feature type="region of interest" description="Disordered" evidence="1">
    <location>
        <begin position="1"/>
        <end position="24"/>
    </location>
</feature>
<dbReference type="EMBL" id="CP092623">
    <property type="protein sequence ID" value="UMM29677.1"/>
    <property type="molecule type" value="Genomic_DNA"/>
</dbReference>
<keyword evidence="2" id="KW-0472">Membrane</keyword>
<keyword evidence="2" id="KW-1133">Transmembrane helix</keyword>
<protein>
    <submittedName>
        <fullName evidence="3">Uncharacterized protein</fullName>
    </submittedName>
</protein>
<gene>
    <name evidence="3" type="ORF">L5515_011922</name>
</gene>